<evidence type="ECO:0000256" key="1">
    <source>
        <dbReference type="SAM" id="Phobius"/>
    </source>
</evidence>
<dbReference type="RefSeq" id="WP_255920803.1">
    <property type="nucleotide sequence ID" value="NZ_JANFNG010000010.1"/>
</dbReference>
<accession>A0ABT1PW63</accession>
<organism evidence="2 3">
    <name type="scientific">Streptomyces humicola</name>
    <dbReference type="NCBI Taxonomy" id="2953240"/>
    <lineage>
        <taxon>Bacteria</taxon>
        <taxon>Bacillati</taxon>
        <taxon>Actinomycetota</taxon>
        <taxon>Actinomycetes</taxon>
        <taxon>Kitasatosporales</taxon>
        <taxon>Streptomycetaceae</taxon>
        <taxon>Streptomyces</taxon>
    </lineage>
</organism>
<evidence type="ECO:0000313" key="2">
    <source>
        <dbReference type="EMBL" id="MCQ4081900.1"/>
    </source>
</evidence>
<keyword evidence="3" id="KW-1185">Reference proteome</keyword>
<feature type="transmembrane region" description="Helical" evidence="1">
    <location>
        <begin position="28"/>
        <end position="45"/>
    </location>
</feature>
<keyword evidence="1" id="KW-1133">Transmembrane helix</keyword>
<sequence length="79" mass="8623">MTVHMPLIILVTIIACLGYRICRPPFWLVVMLMLVGFLSAHSYFAPAIHSGTKAGVEIVDSTAGWGDDHQAGPDREDGR</sequence>
<protein>
    <submittedName>
        <fullName evidence="2">Uncharacterized protein</fullName>
    </submittedName>
</protein>
<comment type="caution">
    <text evidence="2">The sequence shown here is derived from an EMBL/GenBank/DDBJ whole genome shotgun (WGS) entry which is preliminary data.</text>
</comment>
<dbReference type="EMBL" id="JANFNG010000010">
    <property type="protein sequence ID" value="MCQ4081900.1"/>
    <property type="molecule type" value="Genomic_DNA"/>
</dbReference>
<name>A0ABT1PW63_9ACTN</name>
<proteinExistence type="predicted"/>
<gene>
    <name evidence="2" type="ORF">NGB36_15095</name>
</gene>
<keyword evidence="1" id="KW-0812">Transmembrane</keyword>
<evidence type="ECO:0000313" key="3">
    <source>
        <dbReference type="Proteomes" id="UP001057702"/>
    </source>
</evidence>
<keyword evidence="1" id="KW-0472">Membrane</keyword>
<reference evidence="2" key="1">
    <citation type="submission" date="2022-06" db="EMBL/GenBank/DDBJ databases">
        <title>Draft genome sequence of Streptomyces sp. RB6PN25 isolated from peat swamp forest in Thailand.</title>
        <authorList>
            <person name="Duangmal K."/>
            <person name="Klaysubun C."/>
        </authorList>
    </citation>
    <scope>NUCLEOTIDE SEQUENCE</scope>
    <source>
        <strain evidence="2">RB6PN25</strain>
    </source>
</reference>
<dbReference type="Proteomes" id="UP001057702">
    <property type="component" value="Unassembled WGS sequence"/>
</dbReference>